<dbReference type="PANTHER" id="PTHR30373:SF2">
    <property type="entry name" value="UPF0603 PROTEIN YGCG"/>
    <property type="match status" value="1"/>
</dbReference>
<keyword evidence="3" id="KW-0732">Signal</keyword>
<dbReference type="Proteomes" id="UP000826793">
    <property type="component" value="Unassembled WGS sequence"/>
</dbReference>
<feature type="region of interest" description="Disordered" evidence="1">
    <location>
        <begin position="266"/>
        <end position="328"/>
    </location>
</feature>
<reference evidence="5" key="1">
    <citation type="journal article" date="2021" name="PeerJ">
        <title>Extensive microbial diversity within the chicken gut microbiome revealed by metagenomics and culture.</title>
        <authorList>
            <person name="Gilroy R."/>
            <person name="Ravi A."/>
            <person name="Getino M."/>
            <person name="Pursley I."/>
            <person name="Horton D.L."/>
            <person name="Alikhan N.F."/>
            <person name="Baker D."/>
            <person name="Gharbi K."/>
            <person name="Hall N."/>
            <person name="Watson M."/>
            <person name="Adriaenssens E.M."/>
            <person name="Foster-Nyarko E."/>
            <person name="Jarju S."/>
            <person name="Secka A."/>
            <person name="Antonio M."/>
            <person name="Oren A."/>
            <person name="Chaudhuri R.R."/>
            <person name="La Ragione R."/>
            <person name="Hildebrand F."/>
            <person name="Pallen M.J."/>
        </authorList>
    </citation>
    <scope>NUCLEOTIDE SEQUENCE</scope>
    <source>
        <strain evidence="5">CHK185-1770</strain>
    </source>
</reference>
<feature type="signal peptide" evidence="3">
    <location>
        <begin position="1"/>
        <end position="32"/>
    </location>
</feature>
<evidence type="ECO:0000256" key="3">
    <source>
        <dbReference type="SAM" id="SignalP"/>
    </source>
</evidence>
<evidence type="ECO:0000256" key="2">
    <source>
        <dbReference type="SAM" id="Phobius"/>
    </source>
</evidence>
<dbReference type="InterPro" id="IPR007621">
    <property type="entry name" value="TPM_dom"/>
</dbReference>
<accession>A0A9D2SES9</accession>
<proteinExistence type="predicted"/>
<dbReference type="Pfam" id="PF04536">
    <property type="entry name" value="TPM_phosphatase"/>
    <property type="match status" value="1"/>
</dbReference>
<feature type="compositionally biased region" description="Gly residues" evidence="1">
    <location>
        <begin position="286"/>
        <end position="328"/>
    </location>
</feature>
<name>A0A9D2SES9_9FIRM</name>
<dbReference type="PANTHER" id="PTHR30373">
    <property type="entry name" value="UPF0603 PROTEIN YGCG"/>
    <property type="match status" value="1"/>
</dbReference>
<evidence type="ECO:0000259" key="4">
    <source>
        <dbReference type="Pfam" id="PF04536"/>
    </source>
</evidence>
<feature type="compositionally biased region" description="Pro residues" evidence="1">
    <location>
        <begin position="271"/>
        <end position="285"/>
    </location>
</feature>
<sequence length="328" mass="35123">MKGATHTRLPKKALSLLLSLALAFCLAVPALAAYPDRPENQYVLDEADVLSEETEQEIIAENQDLFQETGAQIVVVAVDFLDGEEIDDYAYSLFNIWGIGSQERNNGLLLLLAIGEDNYYAQAGTGIEDYFDGAKLQDMLDEYLEPDFATREYDAGVEKFFQAALSDMESYYANYTDEYTDSQEDPTYEEDYDTSYEPSFGERMGYFFSNLFDRIAGILVVVVVVFLIMAVLRGMRGGGGPRSGGGGGGGFWSGLFLGNMLGRSRRRYGWRPPPPPPGGFGPRPPRGGGGFGGFRGGGSGGFGGGAGRGGGGGFHGGGGSRGGGAGRR</sequence>
<feature type="transmembrane region" description="Helical" evidence="2">
    <location>
        <begin position="215"/>
        <end position="232"/>
    </location>
</feature>
<dbReference type="Gene3D" id="3.10.310.50">
    <property type="match status" value="1"/>
</dbReference>
<feature type="domain" description="TPM" evidence="4">
    <location>
        <begin position="43"/>
        <end position="164"/>
    </location>
</feature>
<evidence type="ECO:0000313" key="5">
    <source>
        <dbReference type="EMBL" id="HJB97066.1"/>
    </source>
</evidence>
<keyword evidence="2" id="KW-1133">Transmembrane helix</keyword>
<evidence type="ECO:0000256" key="1">
    <source>
        <dbReference type="SAM" id="MobiDB-lite"/>
    </source>
</evidence>
<feature type="chain" id="PRO_5039215801" evidence="3">
    <location>
        <begin position="33"/>
        <end position="328"/>
    </location>
</feature>
<keyword evidence="2" id="KW-0472">Membrane</keyword>
<comment type="caution">
    <text evidence="5">The sequence shown here is derived from an EMBL/GenBank/DDBJ whole genome shotgun (WGS) entry which is preliminary data.</text>
</comment>
<evidence type="ECO:0000313" key="6">
    <source>
        <dbReference type="Proteomes" id="UP000826793"/>
    </source>
</evidence>
<dbReference type="EMBL" id="DWXG01000004">
    <property type="protein sequence ID" value="HJB97066.1"/>
    <property type="molecule type" value="Genomic_DNA"/>
</dbReference>
<dbReference type="AlphaFoldDB" id="A0A9D2SES9"/>
<keyword evidence="2" id="KW-0812">Transmembrane</keyword>
<protein>
    <submittedName>
        <fullName evidence="5">TPM domain-containing protein</fullName>
    </submittedName>
</protein>
<organism evidence="5 6">
    <name type="scientific">Candidatus Acutalibacter pullicola</name>
    <dbReference type="NCBI Taxonomy" id="2838417"/>
    <lineage>
        <taxon>Bacteria</taxon>
        <taxon>Bacillati</taxon>
        <taxon>Bacillota</taxon>
        <taxon>Clostridia</taxon>
        <taxon>Eubacteriales</taxon>
        <taxon>Acutalibacteraceae</taxon>
        <taxon>Acutalibacter</taxon>
    </lineage>
</organism>
<reference evidence="5" key="2">
    <citation type="submission" date="2021-04" db="EMBL/GenBank/DDBJ databases">
        <authorList>
            <person name="Gilroy R."/>
        </authorList>
    </citation>
    <scope>NUCLEOTIDE SEQUENCE</scope>
    <source>
        <strain evidence="5">CHK185-1770</strain>
    </source>
</reference>
<gene>
    <name evidence="5" type="ORF">H9710_00615</name>
</gene>